<dbReference type="RefSeq" id="WP_164878191.1">
    <property type="nucleotide sequence ID" value="NZ_RBZY01000030.1"/>
</dbReference>
<protein>
    <submittedName>
        <fullName evidence="2">HPr family phosphocarrier protein</fullName>
    </submittedName>
</protein>
<evidence type="ECO:0000313" key="2">
    <source>
        <dbReference type="EMBL" id="RWR18465.1"/>
    </source>
</evidence>
<dbReference type="AlphaFoldDB" id="A0A3S3LJZ0"/>
<evidence type="ECO:0000259" key="1">
    <source>
        <dbReference type="PROSITE" id="PS51350"/>
    </source>
</evidence>
<accession>A0A3S3LJZ0</accession>
<dbReference type="Proteomes" id="UP000285970">
    <property type="component" value="Unassembled WGS sequence"/>
</dbReference>
<dbReference type="InterPro" id="IPR000032">
    <property type="entry name" value="HPr-like"/>
</dbReference>
<gene>
    <name evidence="2" type="ORF">D8Y23_09695</name>
</gene>
<feature type="non-terminal residue" evidence="2">
    <location>
        <position position="1"/>
    </location>
</feature>
<dbReference type="PROSITE" id="PS51350">
    <property type="entry name" value="PTS_HPR_DOM"/>
    <property type="match status" value="1"/>
</dbReference>
<dbReference type="EMBL" id="RBZY01000030">
    <property type="protein sequence ID" value="RWR18465.1"/>
    <property type="molecule type" value="Genomic_DNA"/>
</dbReference>
<name>A0A3S3LJZ0_9MICO</name>
<feature type="domain" description="HPr" evidence="1">
    <location>
        <begin position="1"/>
        <end position="30"/>
    </location>
</feature>
<comment type="caution">
    <text evidence="2">The sequence shown here is derived from an EMBL/GenBank/DDBJ whole genome shotgun (WGS) entry which is preliminary data.</text>
</comment>
<sequence>TVVTLKAEGEGAEQALDELVALLETDLDAQ</sequence>
<reference evidence="2 3" key="1">
    <citation type="journal article" date="2018" name="Front. Microbiol.">
        <title>Novel Insights Into Bacterial Dimethylsulfoniopropionate Catabolism in the East China Sea.</title>
        <authorList>
            <person name="Liu J."/>
            <person name="Liu J."/>
            <person name="Zhang S.H."/>
            <person name="Liang J."/>
            <person name="Lin H."/>
            <person name="Song D."/>
            <person name="Yang G.P."/>
            <person name="Todd J.D."/>
            <person name="Zhang X.H."/>
        </authorList>
    </citation>
    <scope>NUCLEOTIDE SEQUENCE [LARGE SCALE GENOMIC DNA]</scope>
    <source>
        <strain evidence="2 3">ZYFD042</strain>
    </source>
</reference>
<organism evidence="2 3">
    <name type="scientific">Microbacterium enclense</name>
    <dbReference type="NCBI Taxonomy" id="993073"/>
    <lineage>
        <taxon>Bacteria</taxon>
        <taxon>Bacillati</taxon>
        <taxon>Actinomycetota</taxon>
        <taxon>Actinomycetes</taxon>
        <taxon>Micrococcales</taxon>
        <taxon>Microbacteriaceae</taxon>
        <taxon>Microbacterium</taxon>
    </lineage>
</organism>
<evidence type="ECO:0000313" key="3">
    <source>
        <dbReference type="Proteomes" id="UP000285970"/>
    </source>
</evidence>
<proteinExistence type="predicted"/>